<evidence type="ECO:0000256" key="7">
    <source>
        <dbReference type="ARBA" id="ARBA00022692"/>
    </source>
</evidence>
<keyword evidence="6" id="KW-0598">Phosphotransferase system</keyword>
<dbReference type="InterPro" id="IPR051562">
    <property type="entry name" value="Ascorbate-PTS_EIIC"/>
</dbReference>
<dbReference type="PATRIC" id="fig|742734.4.peg.3603"/>
<dbReference type="PANTHER" id="PTHR33843:SF4">
    <property type="entry name" value="ASCORBATE-SPECIFIC PTS SYSTEM EIIC COMPONENT"/>
    <property type="match status" value="1"/>
</dbReference>
<evidence type="ECO:0000256" key="4">
    <source>
        <dbReference type="ARBA" id="ARBA00022475"/>
    </source>
</evidence>
<dbReference type="PANTHER" id="PTHR33843">
    <property type="entry name" value="ASCORBATE-SPECIFIC PTS SYSTEM EIIC COMPONENT"/>
    <property type="match status" value="1"/>
</dbReference>
<feature type="transmembrane region" description="Helical" evidence="14">
    <location>
        <begin position="116"/>
        <end position="134"/>
    </location>
</feature>
<evidence type="ECO:0000256" key="1">
    <source>
        <dbReference type="ARBA" id="ARBA00004651"/>
    </source>
</evidence>
<reference evidence="15 16" key="1">
    <citation type="submission" date="2011-04" db="EMBL/GenBank/DDBJ databases">
        <title>The Genome Sequence of Clostridium citroniae WAL-19142.</title>
        <authorList>
            <consortium name="The Broad Institute Genome Sequencing Platform"/>
            <person name="Earl A."/>
            <person name="Ward D."/>
            <person name="Feldgarden M."/>
            <person name="Gevers D."/>
            <person name="Warren Y.A."/>
            <person name="Tyrrell K.L."/>
            <person name="Citron D.M."/>
            <person name="Goldstein E.J."/>
            <person name="Daigneault M."/>
            <person name="Allen-Vercoe E."/>
            <person name="Young S.K."/>
            <person name="Zeng Q."/>
            <person name="Gargeya S."/>
            <person name="Fitzgerald M."/>
            <person name="Haas B."/>
            <person name="Abouelleil A."/>
            <person name="Alvarado L."/>
            <person name="Arachchi H.M."/>
            <person name="Berlin A."/>
            <person name="Brown A."/>
            <person name="Chapman S.B."/>
            <person name="Chen Z."/>
            <person name="Dunbar C."/>
            <person name="Freedman E."/>
            <person name="Gearin G."/>
            <person name="Gellesch M."/>
            <person name="Goldberg J."/>
            <person name="Griggs A."/>
            <person name="Gujja S."/>
            <person name="Heilman E.R."/>
            <person name="Heiman D."/>
            <person name="Howarth C."/>
            <person name="Larson L."/>
            <person name="Lui A."/>
            <person name="MacDonald P.J."/>
            <person name="Mehta T."/>
            <person name="Montmayeur A."/>
            <person name="Murphy C."/>
            <person name="Neiman D."/>
            <person name="Pearson M."/>
            <person name="Priest M."/>
            <person name="Roberts A."/>
            <person name="Saif S."/>
            <person name="Shea T."/>
            <person name="Shenoy N."/>
            <person name="Sisk P."/>
            <person name="Stolte C."/>
            <person name="Sykes S."/>
            <person name="White J."/>
            <person name="Yandava C."/>
            <person name="Wortman J."/>
            <person name="Nusbaum C."/>
            <person name="Birren B."/>
        </authorList>
    </citation>
    <scope>NUCLEOTIDE SEQUENCE [LARGE SCALE GENOMIC DNA]</scope>
    <source>
        <strain evidence="15 16">WAL-19142</strain>
    </source>
</reference>
<keyword evidence="8 14" id="KW-1133">Transmembrane helix</keyword>
<comment type="subunit">
    <text evidence="2">Homodimer.</text>
</comment>
<evidence type="ECO:0000256" key="3">
    <source>
        <dbReference type="ARBA" id="ARBA00022448"/>
    </source>
</evidence>
<sequence>MNVVISILSEPSIILGVVAFAGLMLQKKPLTKVFEGTLKTVIGFLIFNLGGSAITGVLKSFNTLFQVGFHINGVVAMSEAAVALAKENYGYVVSVTFIVAFVANLLFARFTRFKNIVFLTSIQFMFGAMLALVIKSHGYSDTAAILVGGISIGFASAFLPELCQPFVRKITGSNDMAIGHFSMCAYALSGYIGKLFSKYENESTEDLKLPGWLSFFKDFTLGMSVIMLILFYIASFAAGQQTTQEMAGSVHWIVWPFIQAVTFTAGMNVLMYGVRMFLAEITAAFISISEKIIPNARPALDCPTLFPYAPTSVMLGFLSAYIASLMAAFVMASTNAPVVFIPAANVCFFLGGTAGVFGNSTGGWRGAIAGSFVTGLLLSFLPLVMYPVLAGMGVAQSAFPAVDYNVVSIIIHGILTLVGKIF</sequence>
<comment type="subcellular location">
    <subcellularLocation>
        <location evidence="1">Cell membrane</location>
        <topology evidence="1">Multi-pass membrane protein</topology>
    </subcellularLocation>
</comment>
<evidence type="ECO:0000256" key="14">
    <source>
        <dbReference type="SAM" id="Phobius"/>
    </source>
</evidence>
<feature type="transmembrane region" description="Helical" evidence="14">
    <location>
        <begin position="401"/>
        <end position="419"/>
    </location>
</feature>
<feature type="transmembrane region" description="Helical" evidence="14">
    <location>
        <begin position="141"/>
        <end position="159"/>
    </location>
</feature>
<evidence type="ECO:0000256" key="2">
    <source>
        <dbReference type="ARBA" id="ARBA00011738"/>
    </source>
</evidence>
<feature type="transmembrane region" description="Helical" evidence="14">
    <location>
        <begin position="64"/>
        <end position="84"/>
    </location>
</feature>
<dbReference type="NCBIfam" id="NF009553">
    <property type="entry name" value="PRK12997.1-5"/>
    <property type="match status" value="1"/>
</dbReference>
<evidence type="ECO:0000313" key="16">
    <source>
        <dbReference type="Proteomes" id="UP000037392"/>
    </source>
</evidence>
<feature type="transmembrane region" description="Helical" evidence="14">
    <location>
        <begin position="369"/>
        <end position="389"/>
    </location>
</feature>
<keyword evidence="5" id="KW-0762">Sugar transport</keyword>
<dbReference type="GO" id="GO:0005886">
    <property type="term" value="C:plasma membrane"/>
    <property type="evidence" value="ECO:0007669"/>
    <property type="project" value="UniProtKB-SubCell"/>
</dbReference>
<feature type="transmembrane region" description="Helical" evidence="14">
    <location>
        <begin position="91"/>
        <end position="110"/>
    </location>
</feature>
<comment type="function">
    <text evidence="10">The phosphoenolpyruvate-dependent sugar phosphotransferase system (sugar PTS), a major carbohydrate active transport system, catalyzes the phosphorylation of incoming sugar substrates concomitantly with their translocation across the cell membrane. The enzyme II UlaABC PTS system is involved in ascorbate transport.</text>
</comment>
<evidence type="ECO:0000256" key="12">
    <source>
        <dbReference type="ARBA" id="ARBA00039702"/>
    </source>
</evidence>
<gene>
    <name evidence="15" type="ORF">HMPREF9470_03364</name>
</gene>
<protein>
    <recommendedName>
        <fullName evidence="12">Ascorbate-specific PTS system EIIC component</fullName>
    </recommendedName>
    <alternativeName>
        <fullName evidence="13">Ascorbate-specific permease IIC component UlaA</fullName>
    </alternativeName>
</protein>
<evidence type="ECO:0000256" key="9">
    <source>
        <dbReference type="ARBA" id="ARBA00023136"/>
    </source>
</evidence>
<feature type="transmembrane region" description="Helical" evidence="14">
    <location>
        <begin position="250"/>
        <end position="270"/>
    </location>
</feature>
<evidence type="ECO:0000256" key="11">
    <source>
        <dbReference type="ARBA" id="ARBA00038218"/>
    </source>
</evidence>
<keyword evidence="7 14" id="KW-0812">Transmembrane</keyword>
<feature type="transmembrane region" description="Helical" evidence="14">
    <location>
        <begin position="6"/>
        <end position="25"/>
    </location>
</feature>
<comment type="similarity">
    <text evidence="11">Belongs to the UlaA family.</text>
</comment>
<dbReference type="GeneID" id="93162103"/>
<accession>A0A0J9C1V8</accession>
<feature type="transmembrane region" description="Helical" evidence="14">
    <location>
        <begin position="305"/>
        <end position="332"/>
    </location>
</feature>
<dbReference type="RefSeq" id="WP_048930262.1">
    <property type="nucleotide sequence ID" value="NZ_KQ235879.1"/>
</dbReference>
<organism evidence="15 16">
    <name type="scientific">[Clostridium] citroniae WAL-19142</name>
    <dbReference type="NCBI Taxonomy" id="742734"/>
    <lineage>
        <taxon>Bacteria</taxon>
        <taxon>Bacillati</taxon>
        <taxon>Bacillota</taxon>
        <taxon>Clostridia</taxon>
        <taxon>Lachnospirales</taxon>
        <taxon>Lachnospiraceae</taxon>
        <taxon>Enterocloster</taxon>
    </lineage>
</organism>
<evidence type="ECO:0000256" key="6">
    <source>
        <dbReference type="ARBA" id="ARBA00022683"/>
    </source>
</evidence>
<dbReference type="EMBL" id="ADLK01000024">
    <property type="protein sequence ID" value="KMW18454.1"/>
    <property type="molecule type" value="Genomic_DNA"/>
</dbReference>
<name>A0A0J9C1V8_9FIRM</name>
<evidence type="ECO:0000256" key="13">
    <source>
        <dbReference type="ARBA" id="ARBA00042859"/>
    </source>
</evidence>
<evidence type="ECO:0000313" key="15">
    <source>
        <dbReference type="EMBL" id="KMW18454.1"/>
    </source>
</evidence>
<feature type="transmembrane region" description="Helical" evidence="14">
    <location>
        <begin position="338"/>
        <end position="357"/>
    </location>
</feature>
<keyword evidence="4" id="KW-1003">Cell membrane</keyword>
<evidence type="ECO:0000256" key="5">
    <source>
        <dbReference type="ARBA" id="ARBA00022597"/>
    </source>
</evidence>
<dbReference type="OrthoDB" id="9796178at2"/>
<keyword evidence="9 14" id="KW-0472">Membrane</keyword>
<dbReference type="InterPro" id="IPR004703">
    <property type="entry name" value="PTS_sugar-sp_permease"/>
</dbReference>
<dbReference type="Proteomes" id="UP000037392">
    <property type="component" value="Unassembled WGS sequence"/>
</dbReference>
<comment type="caution">
    <text evidence="15">The sequence shown here is derived from an EMBL/GenBank/DDBJ whole genome shotgun (WGS) entry which is preliminary data.</text>
</comment>
<evidence type="ECO:0000256" key="10">
    <source>
        <dbReference type="ARBA" id="ARBA00037387"/>
    </source>
</evidence>
<feature type="transmembrane region" description="Helical" evidence="14">
    <location>
        <begin position="219"/>
        <end position="238"/>
    </location>
</feature>
<dbReference type="GO" id="GO:0009401">
    <property type="term" value="P:phosphoenolpyruvate-dependent sugar phosphotransferase system"/>
    <property type="evidence" value="ECO:0007669"/>
    <property type="project" value="UniProtKB-KW"/>
</dbReference>
<keyword evidence="3" id="KW-0813">Transport</keyword>
<dbReference type="AlphaFoldDB" id="A0A0J9C1V8"/>
<proteinExistence type="inferred from homology"/>
<dbReference type="Pfam" id="PF03611">
    <property type="entry name" value="EIIC-GAT"/>
    <property type="match status" value="1"/>
</dbReference>
<evidence type="ECO:0000256" key="8">
    <source>
        <dbReference type="ARBA" id="ARBA00022989"/>
    </source>
</evidence>
<feature type="transmembrane region" description="Helical" evidence="14">
    <location>
        <begin position="37"/>
        <end position="58"/>
    </location>
</feature>